<evidence type="ECO:0000259" key="22">
    <source>
        <dbReference type="PROSITE" id="PS51671"/>
    </source>
</evidence>
<dbReference type="GO" id="GO:0004106">
    <property type="term" value="F:chorismate mutase activity"/>
    <property type="evidence" value="ECO:0007669"/>
    <property type="project" value="UniProtKB-EC"/>
</dbReference>
<comment type="pathway">
    <text evidence="4">Amino-acid biosynthesis; L-phenylalanine biosynthesis; phenylpyruvate from prephenate: step 1/1.</text>
</comment>
<dbReference type="Gene3D" id="3.40.190.10">
    <property type="entry name" value="Periplasmic binding protein-like II"/>
    <property type="match status" value="2"/>
</dbReference>
<keyword evidence="9" id="KW-0963">Cytoplasm</keyword>
<dbReference type="PROSITE" id="PS51171">
    <property type="entry name" value="PREPHENATE_DEHYDR_3"/>
    <property type="match status" value="1"/>
</dbReference>
<dbReference type="InterPro" id="IPR045865">
    <property type="entry name" value="ACT-like_dom_sf"/>
</dbReference>
<proteinExistence type="predicted"/>
<dbReference type="GO" id="GO:0004664">
    <property type="term" value="F:prephenate dehydratase activity"/>
    <property type="evidence" value="ECO:0007669"/>
    <property type="project" value="UniProtKB-EC"/>
</dbReference>
<dbReference type="InterPro" id="IPR036263">
    <property type="entry name" value="Chorismate_II_sf"/>
</dbReference>
<dbReference type="PROSITE" id="PS51168">
    <property type="entry name" value="CHORISMATE_MUT_2"/>
    <property type="match status" value="1"/>
</dbReference>
<evidence type="ECO:0000256" key="5">
    <source>
        <dbReference type="ARBA" id="ARBA00004817"/>
    </source>
</evidence>
<dbReference type="CDD" id="cd04905">
    <property type="entry name" value="ACT_CM-PDT"/>
    <property type="match status" value="1"/>
</dbReference>
<dbReference type="NCBIfam" id="TIGR01807">
    <property type="entry name" value="CM_P2"/>
    <property type="match status" value="1"/>
</dbReference>
<dbReference type="Proteomes" id="UP000293162">
    <property type="component" value="Unassembled WGS sequence"/>
</dbReference>
<evidence type="ECO:0000256" key="19">
    <source>
        <dbReference type="PIRSR" id="PIRSR001500-2"/>
    </source>
</evidence>
<evidence type="ECO:0000256" key="18">
    <source>
        <dbReference type="ARBA" id="ARBA00047848"/>
    </source>
</evidence>
<dbReference type="EC" id="5.4.99.5" evidence="6"/>
<dbReference type="GO" id="GO:0046417">
    <property type="term" value="P:chorismate metabolic process"/>
    <property type="evidence" value="ECO:0007669"/>
    <property type="project" value="InterPro"/>
</dbReference>
<feature type="site" description="Essential for prephenate dehydratase activity" evidence="19">
    <location>
        <position position="257"/>
    </location>
</feature>
<organism evidence="23 24">
    <name type="scientific">Emticicia agri</name>
    <dbReference type="NCBI Taxonomy" id="2492393"/>
    <lineage>
        <taxon>Bacteria</taxon>
        <taxon>Pseudomonadati</taxon>
        <taxon>Bacteroidota</taxon>
        <taxon>Cytophagia</taxon>
        <taxon>Cytophagales</taxon>
        <taxon>Leadbetterellaceae</taxon>
        <taxon>Emticicia</taxon>
    </lineage>
</organism>
<dbReference type="UniPathway" id="UPA00121">
    <property type="reaction ID" value="UER00345"/>
</dbReference>
<evidence type="ECO:0000256" key="8">
    <source>
        <dbReference type="ARBA" id="ARBA00014401"/>
    </source>
</evidence>
<keyword evidence="14" id="KW-0456">Lyase</keyword>
<dbReference type="SUPFAM" id="SSF55021">
    <property type="entry name" value="ACT-like"/>
    <property type="match status" value="1"/>
</dbReference>
<dbReference type="CDD" id="cd13630">
    <property type="entry name" value="PBP2_PDT_1"/>
    <property type="match status" value="1"/>
</dbReference>
<dbReference type="OrthoDB" id="9802281at2"/>
<evidence type="ECO:0000256" key="12">
    <source>
        <dbReference type="ARBA" id="ARBA00023222"/>
    </source>
</evidence>
<dbReference type="EMBL" id="SEWF01000009">
    <property type="protein sequence ID" value="RYU96164.1"/>
    <property type="molecule type" value="Genomic_DNA"/>
</dbReference>
<dbReference type="UniPathway" id="UPA00120">
    <property type="reaction ID" value="UER00203"/>
</dbReference>
<comment type="function">
    <text evidence="2">Catalyzes the Claisen rearrangement of chorismate to prephenate and the decarboxylation/dehydration of prephenate to phenylpyruvate.</text>
</comment>
<evidence type="ECO:0000256" key="2">
    <source>
        <dbReference type="ARBA" id="ARBA00002364"/>
    </source>
</evidence>
<evidence type="ECO:0000256" key="15">
    <source>
        <dbReference type="ARBA" id="ARBA00023268"/>
    </source>
</evidence>
<comment type="catalytic activity">
    <reaction evidence="1">
        <text>chorismate = prephenate</text>
        <dbReference type="Rhea" id="RHEA:13897"/>
        <dbReference type="ChEBI" id="CHEBI:29748"/>
        <dbReference type="ChEBI" id="CHEBI:29934"/>
        <dbReference type="EC" id="5.4.99.5"/>
    </reaction>
</comment>
<dbReference type="PANTHER" id="PTHR21022">
    <property type="entry name" value="PREPHENATE DEHYDRATASE P PROTEIN"/>
    <property type="match status" value="1"/>
</dbReference>
<feature type="domain" description="Chorismate mutase" evidence="20">
    <location>
        <begin position="1"/>
        <end position="87"/>
    </location>
</feature>
<feature type="domain" description="ACT" evidence="22">
    <location>
        <begin position="279"/>
        <end position="357"/>
    </location>
</feature>
<evidence type="ECO:0000256" key="6">
    <source>
        <dbReference type="ARBA" id="ARBA00012404"/>
    </source>
</evidence>
<evidence type="ECO:0000256" key="9">
    <source>
        <dbReference type="ARBA" id="ARBA00022490"/>
    </source>
</evidence>
<dbReference type="AlphaFoldDB" id="A0A4Q5M1P1"/>
<evidence type="ECO:0000256" key="3">
    <source>
        <dbReference type="ARBA" id="ARBA00004496"/>
    </source>
</evidence>
<dbReference type="Pfam" id="PF01817">
    <property type="entry name" value="CM_2"/>
    <property type="match status" value="1"/>
</dbReference>
<dbReference type="InterPro" id="IPR036979">
    <property type="entry name" value="CM_dom_sf"/>
</dbReference>
<keyword evidence="12" id="KW-0584">Phenylalanine biosynthesis</keyword>
<dbReference type="InterPro" id="IPR008242">
    <property type="entry name" value="Chor_mutase/pphenate_deHydtase"/>
</dbReference>
<dbReference type="PROSITE" id="PS51671">
    <property type="entry name" value="ACT"/>
    <property type="match status" value="1"/>
</dbReference>
<evidence type="ECO:0000256" key="13">
    <source>
        <dbReference type="ARBA" id="ARBA00023235"/>
    </source>
</evidence>
<keyword evidence="13 23" id="KW-0413">Isomerase</keyword>
<dbReference type="InterPro" id="IPR018528">
    <property type="entry name" value="Preph_deHydtase_CS"/>
</dbReference>
<evidence type="ECO:0000313" key="23">
    <source>
        <dbReference type="EMBL" id="RYU96164.1"/>
    </source>
</evidence>
<reference evidence="23 24" key="1">
    <citation type="submission" date="2019-02" db="EMBL/GenBank/DDBJ databases">
        <title>Bacterial novel species Emticicia sp. 17J42-9 isolated from soil.</title>
        <authorList>
            <person name="Jung H.-Y."/>
        </authorList>
    </citation>
    <scope>NUCLEOTIDE SEQUENCE [LARGE SCALE GENOMIC DNA]</scope>
    <source>
        <strain evidence="23 24">17J42-9</strain>
    </source>
</reference>
<sequence>MTLEEVRKDIDSIDDQLLVLLNKRMQLVHKVGEIKRSTKALIYRPEREKQILDRMNAQNDGPLNKEAIEAIYLEIFAAARNIELPERVAFLGPEGSFTHQAAESRFGAMSEYMTLPTIKSVFEAVDTGRAKFGVIPIENNQEGIVYETVDLLNEMNVNVAAELKIPVHFALATEAENPSKIKRIYSKDIAFRQCRGFLNKYFEQTHPEEIQVESTSKAAKLAAEDPESAAICSEIAAKLFSLPVLFNNIEDNGQNRTRFYILAKGFENQKSGNDKTTIIARLPDTDKPGILAGFLQDFKKAGINLTKIESRPYKGSEDFNFWFFIELEGFFRDENVEKVFKKHRNSIKWLGSYVKNT</sequence>
<keyword evidence="24" id="KW-1185">Reference proteome</keyword>
<dbReference type="EC" id="4.2.1.51" evidence="7"/>
<name>A0A4Q5M1P1_9BACT</name>
<feature type="domain" description="Prephenate dehydratase" evidence="21">
    <location>
        <begin position="87"/>
        <end position="264"/>
    </location>
</feature>
<dbReference type="SUPFAM" id="SSF48600">
    <property type="entry name" value="Chorismate mutase II"/>
    <property type="match status" value="1"/>
</dbReference>
<dbReference type="RefSeq" id="WP_130020455.1">
    <property type="nucleotide sequence ID" value="NZ_SEWF01000009.1"/>
</dbReference>
<evidence type="ECO:0000313" key="24">
    <source>
        <dbReference type="Proteomes" id="UP000293162"/>
    </source>
</evidence>
<comment type="catalytic activity">
    <reaction evidence="18">
        <text>prephenate + H(+) = 3-phenylpyruvate + CO2 + H2O</text>
        <dbReference type="Rhea" id="RHEA:21648"/>
        <dbReference type="ChEBI" id="CHEBI:15377"/>
        <dbReference type="ChEBI" id="CHEBI:15378"/>
        <dbReference type="ChEBI" id="CHEBI:16526"/>
        <dbReference type="ChEBI" id="CHEBI:18005"/>
        <dbReference type="ChEBI" id="CHEBI:29934"/>
        <dbReference type="EC" id="4.2.1.51"/>
    </reaction>
</comment>
<keyword evidence="11" id="KW-0057">Aromatic amino acid biosynthesis</keyword>
<dbReference type="Pfam" id="PF00800">
    <property type="entry name" value="PDT"/>
    <property type="match status" value="1"/>
</dbReference>
<evidence type="ECO:0000256" key="16">
    <source>
        <dbReference type="ARBA" id="ARBA00031175"/>
    </source>
</evidence>
<gene>
    <name evidence="23" type="primary">pheA</name>
    <name evidence="23" type="ORF">EWM59_08115</name>
</gene>
<evidence type="ECO:0000256" key="17">
    <source>
        <dbReference type="ARBA" id="ARBA00031520"/>
    </source>
</evidence>
<protein>
    <recommendedName>
        <fullName evidence="8">Bifunctional chorismate mutase/prephenate dehydratase</fullName>
        <ecNumber evidence="7">4.2.1.51</ecNumber>
        <ecNumber evidence="6">5.4.99.5</ecNumber>
    </recommendedName>
    <alternativeName>
        <fullName evidence="17">Chorismate mutase-prephenate dehydratase</fullName>
    </alternativeName>
    <alternativeName>
        <fullName evidence="16">p-protein</fullName>
    </alternativeName>
</protein>
<evidence type="ECO:0000259" key="20">
    <source>
        <dbReference type="PROSITE" id="PS51168"/>
    </source>
</evidence>
<dbReference type="InterPro" id="IPR001086">
    <property type="entry name" value="Preph_deHydtase"/>
</dbReference>
<dbReference type="InterPro" id="IPR002912">
    <property type="entry name" value="ACT_dom"/>
</dbReference>
<dbReference type="PROSITE" id="PS00858">
    <property type="entry name" value="PREPHENATE_DEHYDR_2"/>
    <property type="match status" value="1"/>
</dbReference>
<dbReference type="Gene3D" id="3.30.70.260">
    <property type="match status" value="1"/>
</dbReference>
<keyword evidence="10" id="KW-0028">Amino-acid biosynthesis</keyword>
<accession>A0A4Q5M1P1</accession>
<dbReference type="GO" id="GO:0009094">
    <property type="term" value="P:L-phenylalanine biosynthetic process"/>
    <property type="evidence" value="ECO:0007669"/>
    <property type="project" value="UniProtKB-UniPathway"/>
</dbReference>
<dbReference type="SUPFAM" id="SSF53850">
    <property type="entry name" value="Periplasmic binding protein-like II"/>
    <property type="match status" value="1"/>
</dbReference>
<keyword evidence="15" id="KW-0511">Multifunctional enzyme</keyword>
<dbReference type="InterPro" id="IPR002701">
    <property type="entry name" value="CM_II_prokaryot"/>
</dbReference>
<evidence type="ECO:0000256" key="11">
    <source>
        <dbReference type="ARBA" id="ARBA00023141"/>
    </source>
</evidence>
<evidence type="ECO:0000256" key="4">
    <source>
        <dbReference type="ARBA" id="ARBA00004741"/>
    </source>
</evidence>
<dbReference type="PANTHER" id="PTHR21022:SF19">
    <property type="entry name" value="PREPHENATE DEHYDRATASE-RELATED"/>
    <property type="match status" value="1"/>
</dbReference>
<evidence type="ECO:0000256" key="7">
    <source>
        <dbReference type="ARBA" id="ARBA00013147"/>
    </source>
</evidence>
<dbReference type="Gene3D" id="1.20.59.10">
    <property type="entry name" value="Chorismate mutase"/>
    <property type="match status" value="1"/>
</dbReference>
<dbReference type="SMART" id="SM00830">
    <property type="entry name" value="CM_2"/>
    <property type="match status" value="1"/>
</dbReference>
<evidence type="ECO:0000259" key="21">
    <source>
        <dbReference type="PROSITE" id="PS51171"/>
    </source>
</evidence>
<comment type="caution">
    <text evidence="23">The sequence shown here is derived from an EMBL/GenBank/DDBJ whole genome shotgun (WGS) entry which is preliminary data.</text>
</comment>
<dbReference type="InterPro" id="IPR010957">
    <property type="entry name" value="G/b/e-P-prot_chorismate_mutase"/>
</dbReference>
<comment type="pathway">
    <text evidence="5">Metabolic intermediate biosynthesis; prephenate biosynthesis; prephenate from chorismate: step 1/1.</text>
</comment>
<dbReference type="PIRSF" id="PIRSF001500">
    <property type="entry name" value="Chor_mut_pdt_Ppr"/>
    <property type="match status" value="1"/>
</dbReference>
<evidence type="ECO:0000256" key="14">
    <source>
        <dbReference type="ARBA" id="ARBA00023239"/>
    </source>
</evidence>
<evidence type="ECO:0000256" key="1">
    <source>
        <dbReference type="ARBA" id="ARBA00000824"/>
    </source>
</evidence>
<comment type="subcellular location">
    <subcellularLocation>
        <location evidence="3">Cytoplasm</location>
    </subcellularLocation>
</comment>
<evidence type="ECO:0000256" key="10">
    <source>
        <dbReference type="ARBA" id="ARBA00022605"/>
    </source>
</evidence>
<dbReference type="GO" id="GO:0005737">
    <property type="term" value="C:cytoplasm"/>
    <property type="evidence" value="ECO:0007669"/>
    <property type="project" value="UniProtKB-SubCell"/>
</dbReference>